<comment type="catalytic activity">
    <reaction evidence="13">
        <text>ATP + H2O = ADP + phosphate + H(+)</text>
        <dbReference type="Rhea" id="RHEA:13065"/>
        <dbReference type="ChEBI" id="CHEBI:15377"/>
        <dbReference type="ChEBI" id="CHEBI:15378"/>
        <dbReference type="ChEBI" id="CHEBI:30616"/>
        <dbReference type="ChEBI" id="CHEBI:43474"/>
        <dbReference type="ChEBI" id="CHEBI:456216"/>
        <dbReference type="EC" id="5.6.2.4"/>
    </reaction>
</comment>
<dbReference type="GO" id="GO:0003677">
    <property type="term" value="F:DNA binding"/>
    <property type="evidence" value="ECO:0007669"/>
    <property type="project" value="UniProtKB-KW"/>
</dbReference>
<feature type="domain" description="UvrD-like helicase ATP-binding" evidence="16">
    <location>
        <begin position="1"/>
        <end position="482"/>
    </location>
</feature>
<gene>
    <name evidence="17" type="ORF">Lupro_08855</name>
</gene>
<evidence type="ECO:0000259" key="16">
    <source>
        <dbReference type="PROSITE" id="PS51198"/>
    </source>
</evidence>
<evidence type="ECO:0000256" key="1">
    <source>
        <dbReference type="ARBA" id="ARBA00022722"/>
    </source>
</evidence>
<comment type="catalytic activity">
    <reaction evidence="11">
        <text>Couples ATP hydrolysis with the unwinding of duplex DNA by translocating in the 3'-5' direction.</text>
        <dbReference type="EC" id="5.6.2.4"/>
    </reaction>
</comment>
<dbReference type="Pfam" id="PF13361">
    <property type="entry name" value="UvrD_C"/>
    <property type="match status" value="2"/>
</dbReference>
<feature type="binding site" evidence="14">
    <location>
        <begin position="12"/>
        <end position="19"/>
    </location>
    <ligand>
        <name>ATP</name>
        <dbReference type="ChEBI" id="CHEBI:30616"/>
    </ligand>
</feature>
<evidence type="ECO:0000256" key="4">
    <source>
        <dbReference type="ARBA" id="ARBA00022801"/>
    </source>
</evidence>
<keyword evidence="18" id="KW-1185">Reference proteome</keyword>
<dbReference type="OrthoDB" id="9810135at2"/>
<organism evidence="17 18">
    <name type="scientific">Lutibacter profundi</name>
    <dbReference type="NCBI Taxonomy" id="1622118"/>
    <lineage>
        <taxon>Bacteria</taxon>
        <taxon>Pseudomonadati</taxon>
        <taxon>Bacteroidota</taxon>
        <taxon>Flavobacteriia</taxon>
        <taxon>Flavobacteriales</taxon>
        <taxon>Flavobacteriaceae</taxon>
        <taxon>Lutibacter</taxon>
    </lineage>
</organism>
<dbReference type="EC" id="5.6.2.4" evidence="12"/>
<keyword evidence="3" id="KW-0227">DNA damage</keyword>
<proteinExistence type="predicted"/>
<accession>A0A0X8G7C6</accession>
<keyword evidence="9" id="KW-0234">DNA repair</keyword>
<dbReference type="InterPro" id="IPR011604">
    <property type="entry name" value="PDDEXK-like_dom_sf"/>
</dbReference>
<evidence type="ECO:0000256" key="12">
    <source>
        <dbReference type="ARBA" id="ARBA00034808"/>
    </source>
</evidence>
<evidence type="ECO:0000256" key="11">
    <source>
        <dbReference type="ARBA" id="ARBA00034617"/>
    </source>
</evidence>
<dbReference type="Gene3D" id="3.90.320.10">
    <property type="match status" value="1"/>
</dbReference>
<dbReference type="InterPro" id="IPR014016">
    <property type="entry name" value="UvrD-like_ATP-bd"/>
</dbReference>
<dbReference type="Gene3D" id="1.10.3170.10">
    <property type="entry name" value="Recbcd, chain B, domain 2"/>
    <property type="match status" value="1"/>
</dbReference>
<dbReference type="GO" id="GO:0043138">
    <property type="term" value="F:3'-5' DNA helicase activity"/>
    <property type="evidence" value="ECO:0007669"/>
    <property type="project" value="UniProtKB-EC"/>
</dbReference>
<evidence type="ECO:0000256" key="14">
    <source>
        <dbReference type="PROSITE-ProRule" id="PRU00560"/>
    </source>
</evidence>
<evidence type="ECO:0000256" key="2">
    <source>
        <dbReference type="ARBA" id="ARBA00022741"/>
    </source>
</evidence>
<keyword evidence="2 14" id="KW-0547">Nucleotide-binding</keyword>
<dbReference type="AlphaFoldDB" id="A0A0X8G7C6"/>
<dbReference type="PANTHER" id="PTHR11070:SF67">
    <property type="entry name" value="DNA 3'-5' HELICASE"/>
    <property type="match status" value="1"/>
</dbReference>
<dbReference type="PATRIC" id="fig|1622118.3.peg.1830"/>
<evidence type="ECO:0000256" key="13">
    <source>
        <dbReference type="ARBA" id="ARBA00048988"/>
    </source>
</evidence>
<dbReference type="InterPro" id="IPR027417">
    <property type="entry name" value="P-loop_NTPase"/>
</dbReference>
<keyword evidence="10" id="KW-0413">Isomerase</keyword>
<evidence type="ECO:0000256" key="15">
    <source>
        <dbReference type="SAM" id="Coils"/>
    </source>
</evidence>
<keyword evidence="7 14" id="KW-0067">ATP-binding</keyword>
<dbReference type="EMBL" id="CP013355">
    <property type="protein sequence ID" value="AMC11361.1"/>
    <property type="molecule type" value="Genomic_DNA"/>
</dbReference>
<dbReference type="Pfam" id="PF00580">
    <property type="entry name" value="UvrD-helicase"/>
    <property type="match status" value="1"/>
</dbReference>
<dbReference type="STRING" id="1622118.Lupro_08855"/>
<keyword evidence="5 14" id="KW-0347">Helicase</keyword>
<keyword evidence="8" id="KW-0238">DNA-binding</keyword>
<reference evidence="18" key="1">
    <citation type="submission" date="2015-12" db="EMBL/GenBank/DDBJ databases">
        <title>Complete genome sequence of Lutibacter profundus strain LP1.</title>
        <authorList>
            <person name="Wissuwa J."/>
            <person name="Le Moine Bauer S."/>
            <person name="Stokke R."/>
            <person name="Dahle H."/>
            <person name="Steen I.H."/>
        </authorList>
    </citation>
    <scope>NUCLEOTIDE SEQUENCE [LARGE SCALE GENOMIC DNA]</scope>
    <source>
        <strain evidence="18">LP1</strain>
    </source>
</reference>
<sequence>MQELTLFQVYNASAGSGKTFTLVKEYLKILLSSDNKFKFQQILAVTFTNKAASEMKERVIKNLHTFSKEDTSDMLKVICNEANLTEAVIFKRSKIILNAILQNYSAFNITTIDSFTHKLIRTFAYDLHLPMSFEVEMDAESLLNEAVDNVISKIGENKELTNILINYAIQKIDDDKSWDITKELKSFAKIILNENHATYLKELKNISITEFKILKEKLQKENNKIEKQFLKIGNEGLKIINKSDVEIKEFANAGELPKHFIKLTKLKKLKIDDLKFEGRLNTVIEENKKLFSGKCSEYSKQIIENVASDLKELFYESKRLYNETYGLYILNKLIIESLIPLAVLNYINTALEELKTENNILLNAEFNQKISDTIKNEPAPFIYERLGEKFRYFFIDEMQDTSKLQWDNLIPLIENVISSEGNNGEKGKLLLVGDAKQSIYRWRGGKAEQFIALSSSSEKKKENNPFHVEKELSSLDTNYRSYSEIINFNNSFFKHISQYLNNQSFSNLFLEGNNQNINQKEGGYVQISFVEKQRNDKNNELIYPQKVLDIIKNLDNSFYKNDVCVLTRTRKQGIDVANYLAENGIKIISSETLLIKNNEKISFIINLLYTLQNQLNKEYKIELLYFLYEHLKVRDSKHSFFSYFINLTNVDFFEELRNFEVFFNYNEFIQSTFYESIEYIIRSFNLALTSDSFIQFFLDIVFEFQQKNKASHNDFLDYWELKKDKLSIVAPEDENAVRIMTIHKAKGLEFPVVIYPYSIEIYRQINPKVWYLYNQTNSIKSVLINYSSKLNYISEQGKQLFLKQKEELELDNFNLLYVALTRPIEQLYIVSEKNITSKGEENLSHSSGLFINFLKHKKIWNSEKYDYSFGNSKRLKTAVKNKNKTTTLNSFITNSWKNHNISIVANSSLLWGTEQGSAIAYGNLIHAILADIKTENDILDVVNKYVYNGSITIEEQEEITIILKKIVNHVQLYSYFQQNIQIFNEQEILTSDKNIIIPDRLVIRGNNITIIDYKTGNPSKKYHKQLIKYAKVLEELNYFIEKKLLVYINAEITIEEV</sequence>
<evidence type="ECO:0000256" key="7">
    <source>
        <dbReference type="ARBA" id="ARBA00022840"/>
    </source>
</evidence>
<dbReference type="GO" id="GO:0005524">
    <property type="term" value="F:ATP binding"/>
    <property type="evidence" value="ECO:0007669"/>
    <property type="project" value="UniProtKB-UniRule"/>
</dbReference>
<reference evidence="17 18" key="2">
    <citation type="journal article" date="2016" name="Int. J. Syst. Evol. Microbiol.">
        <title>Lutibacter profundi sp. nov., isolated from a deep-sea hydrothermal system on the Arctic Mid-Ocean Ridge and emended description of the genus Lutibacter.</title>
        <authorList>
            <person name="Le Moine Bauer S."/>
            <person name="Roalkvam I."/>
            <person name="Steen I.H."/>
            <person name="Dahle H."/>
        </authorList>
    </citation>
    <scope>NUCLEOTIDE SEQUENCE [LARGE SCALE GENOMIC DNA]</scope>
    <source>
        <strain evidence="17 18">LP1</strain>
    </source>
</reference>
<dbReference type="Proteomes" id="UP000059672">
    <property type="component" value="Chromosome"/>
</dbReference>
<keyword evidence="1" id="KW-0540">Nuclease</keyword>
<dbReference type="Gene3D" id="3.40.50.300">
    <property type="entry name" value="P-loop containing nucleotide triphosphate hydrolases"/>
    <property type="match status" value="3"/>
</dbReference>
<evidence type="ECO:0000256" key="3">
    <source>
        <dbReference type="ARBA" id="ARBA00022763"/>
    </source>
</evidence>
<evidence type="ECO:0000256" key="10">
    <source>
        <dbReference type="ARBA" id="ARBA00023235"/>
    </source>
</evidence>
<dbReference type="InterPro" id="IPR000212">
    <property type="entry name" value="DNA_helicase_UvrD/REP"/>
</dbReference>
<evidence type="ECO:0000256" key="5">
    <source>
        <dbReference type="ARBA" id="ARBA00022806"/>
    </source>
</evidence>
<keyword evidence="6" id="KW-0269">Exonuclease</keyword>
<dbReference type="GO" id="GO:0005829">
    <property type="term" value="C:cytosol"/>
    <property type="evidence" value="ECO:0007669"/>
    <property type="project" value="TreeGrafter"/>
</dbReference>
<evidence type="ECO:0000256" key="6">
    <source>
        <dbReference type="ARBA" id="ARBA00022839"/>
    </source>
</evidence>
<evidence type="ECO:0000256" key="9">
    <source>
        <dbReference type="ARBA" id="ARBA00023204"/>
    </source>
</evidence>
<dbReference type="KEGG" id="lut:Lupro_08855"/>
<keyword evidence="15" id="KW-0175">Coiled coil</keyword>
<protein>
    <recommendedName>
        <fullName evidence="12">DNA 3'-5' helicase</fullName>
        <ecNumber evidence="12">5.6.2.4</ecNumber>
    </recommendedName>
</protein>
<feature type="coiled-coil region" evidence="15">
    <location>
        <begin position="208"/>
        <end position="235"/>
    </location>
</feature>
<evidence type="ECO:0000256" key="8">
    <source>
        <dbReference type="ARBA" id="ARBA00023125"/>
    </source>
</evidence>
<dbReference type="SUPFAM" id="SSF52540">
    <property type="entry name" value="P-loop containing nucleoside triphosphate hydrolases"/>
    <property type="match status" value="1"/>
</dbReference>
<evidence type="ECO:0000313" key="18">
    <source>
        <dbReference type="Proteomes" id="UP000059672"/>
    </source>
</evidence>
<evidence type="ECO:0000313" key="17">
    <source>
        <dbReference type="EMBL" id="AMC11361.1"/>
    </source>
</evidence>
<dbReference type="GO" id="GO:0004527">
    <property type="term" value="F:exonuclease activity"/>
    <property type="evidence" value="ECO:0007669"/>
    <property type="project" value="UniProtKB-KW"/>
</dbReference>
<dbReference type="RefSeq" id="WP_068208935.1">
    <property type="nucleotide sequence ID" value="NZ_CP013355.1"/>
</dbReference>
<dbReference type="InterPro" id="IPR014017">
    <property type="entry name" value="DNA_helicase_UvrD-like_C"/>
</dbReference>
<keyword evidence="4 14" id="KW-0378">Hydrolase</keyword>
<dbReference type="PANTHER" id="PTHR11070">
    <property type="entry name" value="UVRD / RECB / PCRA DNA HELICASE FAMILY MEMBER"/>
    <property type="match status" value="1"/>
</dbReference>
<dbReference type="GO" id="GO:0000725">
    <property type="term" value="P:recombinational repair"/>
    <property type="evidence" value="ECO:0007669"/>
    <property type="project" value="TreeGrafter"/>
</dbReference>
<dbReference type="PROSITE" id="PS51198">
    <property type="entry name" value="UVRD_HELICASE_ATP_BIND"/>
    <property type="match status" value="1"/>
</dbReference>
<name>A0A0X8G7C6_9FLAO</name>